<protein>
    <submittedName>
        <fullName evidence="1">Uncharacterized protein</fullName>
    </submittedName>
</protein>
<dbReference type="EnsemblBacteria" id="ACO77404">
    <property type="protein sequence ID" value="ACO77404"/>
    <property type="gene ID" value="Avin_11750"/>
</dbReference>
<proteinExistence type="predicted"/>
<gene>
    <name evidence="1" type="ordered locus">Avin_11750</name>
</gene>
<reference evidence="1 2" key="1">
    <citation type="journal article" date="2009" name="J. Bacteriol.">
        <title>Genome sequence of Azotobacter vinelandii, an obligate aerobe specialized to support diverse anaerobic metabolic processes.</title>
        <authorList>
            <person name="Setubal J.C."/>
            <person name="dos Santos P."/>
            <person name="Goldman B.S."/>
            <person name="Ertesvag H."/>
            <person name="Espin G."/>
            <person name="Rubio L.M."/>
            <person name="Valla S."/>
            <person name="Almeida N.F."/>
            <person name="Balasubramanian D."/>
            <person name="Cromes L."/>
            <person name="Curatti L."/>
            <person name="Du Z."/>
            <person name="Godsy E."/>
            <person name="Goodner B."/>
            <person name="Hellner-Burris K."/>
            <person name="Hernandez J.A."/>
            <person name="Houmiel K."/>
            <person name="Imperial J."/>
            <person name="Kennedy C."/>
            <person name="Larson T.J."/>
            <person name="Latreille P."/>
            <person name="Ligon L.S."/>
            <person name="Lu J."/>
            <person name="Maerk M."/>
            <person name="Miller N.M."/>
            <person name="Norton S."/>
            <person name="O'Carroll I.P."/>
            <person name="Paulsen I."/>
            <person name="Raulfs E.C."/>
            <person name="Roemer R."/>
            <person name="Rosser J."/>
            <person name="Segura D."/>
            <person name="Slater S."/>
            <person name="Stricklin S.L."/>
            <person name="Studholme D.J."/>
            <person name="Sun J."/>
            <person name="Viana C.J."/>
            <person name="Wallin E."/>
            <person name="Wang B."/>
            <person name="Wheeler C."/>
            <person name="Zhu H."/>
            <person name="Dean D.R."/>
            <person name="Dixon R."/>
            <person name="Wood D."/>
        </authorList>
    </citation>
    <scope>NUCLEOTIDE SEQUENCE [LARGE SCALE GENOMIC DNA]</scope>
    <source>
        <strain evidence="2">DJ / ATCC BAA-1303</strain>
    </source>
</reference>
<dbReference type="AlphaFoldDB" id="C1DPH2"/>
<accession>C1DPH2</accession>
<organism evidence="1 2">
    <name type="scientific">Azotobacter vinelandii (strain DJ / ATCC BAA-1303)</name>
    <dbReference type="NCBI Taxonomy" id="322710"/>
    <lineage>
        <taxon>Bacteria</taxon>
        <taxon>Pseudomonadati</taxon>
        <taxon>Pseudomonadota</taxon>
        <taxon>Gammaproteobacteria</taxon>
        <taxon>Pseudomonadales</taxon>
        <taxon>Pseudomonadaceae</taxon>
        <taxon>Azotobacter</taxon>
    </lineage>
</organism>
<name>C1DPH2_AZOVD</name>
<dbReference type="KEGG" id="avn:Avin_11750"/>
<dbReference type="HOGENOM" id="CLU_3418711_0_0_6"/>
<sequence>MYSVVPEQVQPLADASIREGLLQGR</sequence>
<dbReference type="Proteomes" id="UP000002424">
    <property type="component" value="Chromosome"/>
</dbReference>
<dbReference type="EMBL" id="CP001157">
    <property type="protein sequence ID" value="ACO77404.1"/>
    <property type="molecule type" value="Genomic_DNA"/>
</dbReference>
<evidence type="ECO:0000313" key="2">
    <source>
        <dbReference type="Proteomes" id="UP000002424"/>
    </source>
</evidence>
<evidence type="ECO:0000313" key="1">
    <source>
        <dbReference type="EMBL" id="ACO77404.1"/>
    </source>
</evidence>
<keyword evidence="2" id="KW-1185">Reference proteome</keyword>